<organism evidence="9 10">
    <name type="scientific">Kistimonas scapharcae</name>
    <dbReference type="NCBI Taxonomy" id="1036133"/>
    <lineage>
        <taxon>Bacteria</taxon>
        <taxon>Pseudomonadati</taxon>
        <taxon>Pseudomonadota</taxon>
        <taxon>Gammaproteobacteria</taxon>
        <taxon>Oceanospirillales</taxon>
        <taxon>Endozoicomonadaceae</taxon>
        <taxon>Kistimonas</taxon>
    </lineage>
</organism>
<feature type="transmembrane region" description="Helical" evidence="8">
    <location>
        <begin position="100"/>
        <end position="120"/>
    </location>
</feature>
<evidence type="ECO:0000256" key="2">
    <source>
        <dbReference type="ARBA" id="ARBA00007935"/>
    </source>
</evidence>
<dbReference type="Gene3D" id="1.10.3470.10">
    <property type="entry name" value="ABC transporter involved in vitamin B12 uptake, BtuC"/>
    <property type="match status" value="1"/>
</dbReference>
<evidence type="ECO:0000256" key="8">
    <source>
        <dbReference type="SAM" id="Phobius"/>
    </source>
</evidence>
<keyword evidence="5 8" id="KW-0812">Transmembrane</keyword>
<keyword evidence="3" id="KW-0813">Transport</keyword>
<dbReference type="EMBL" id="BAABFL010000472">
    <property type="protein sequence ID" value="GAA4652274.1"/>
    <property type="molecule type" value="Genomic_DNA"/>
</dbReference>
<feature type="transmembrane region" description="Helical" evidence="8">
    <location>
        <begin position="157"/>
        <end position="178"/>
    </location>
</feature>
<evidence type="ECO:0000256" key="7">
    <source>
        <dbReference type="ARBA" id="ARBA00023136"/>
    </source>
</evidence>
<comment type="similarity">
    <text evidence="2">Belongs to the binding-protein-dependent transport system permease family. FecCD subfamily.</text>
</comment>
<feature type="transmembrane region" description="Helical" evidence="8">
    <location>
        <begin position="315"/>
        <end position="333"/>
    </location>
</feature>
<keyword evidence="4" id="KW-1003">Cell membrane</keyword>
<dbReference type="Pfam" id="PF01032">
    <property type="entry name" value="FecCD"/>
    <property type="match status" value="1"/>
</dbReference>
<evidence type="ECO:0000256" key="6">
    <source>
        <dbReference type="ARBA" id="ARBA00022989"/>
    </source>
</evidence>
<comment type="caution">
    <text evidence="9">The sequence shown here is derived from an EMBL/GenBank/DDBJ whole genome shotgun (WGS) entry which is preliminary data.</text>
</comment>
<evidence type="ECO:0000256" key="4">
    <source>
        <dbReference type="ARBA" id="ARBA00022475"/>
    </source>
</evidence>
<keyword evidence="7 8" id="KW-0472">Membrane</keyword>
<keyword evidence="6 8" id="KW-1133">Transmembrane helix</keyword>
<feature type="transmembrane region" description="Helical" evidence="8">
    <location>
        <begin position="245"/>
        <end position="272"/>
    </location>
</feature>
<evidence type="ECO:0000256" key="3">
    <source>
        <dbReference type="ARBA" id="ARBA00022448"/>
    </source>
</evidence>
<dbReference type="RefSeq" id="WP_345198798.1">
    <property type="nucleotide sequence ID" value="NZ_BAABFL010000472.1"/>
</dbReference>
<dbReference type="PANTHER" id="PTHR30472">
    <property type="entry name" value="FERRIC ENTEROBACTIN TRANSPORT SYSTEM PERMEASE PROTEIN"/>
    <property type="match status" value="1"/>
</dbReference>
<comment type="subcellular location">
    <subcellularLocation>
        <location evidence="1">Cell membrane</location>
        <topology evidence="1">Multi-pass membrane protein</topology>
    </subcellularLocation>
</comment>
<dbReference type="PANTHER" id="PTHR30472:SF1">
    <property type="entry name" value="FE(3+) DICITRATE TRANSPORT SYSTEM PERMEASE PROTEIN FECC-RELATED"/>
    <property type="match status" value="1"/>
</dbReference>
<gene>
    <name evidence="9" type="ORF">GCM10023116_45580</name>
</gene>
<name>A0ABP8VA32_9GAMM</name>
<evidence type="ECO:0000313" key="9">
    <source>
        <dbReference type="EMBL" id="GAA4652274.1"/>
    </source>
</evidence>
<feature type="transmembrane region" description="Helical" evidence="8">
    <location>
        <begin position="284"/>
        <end position="309"/>
    </location>
</feature>
<feature type="transmembrane region" description="Helical" evidence="8">
    <location>
        <begin position="68"/>
        <end position="88"/>
    </location>
</feature>
<keyword evidence="10" id="KW-1185">Reference proteome</keyword>
<reference evidence="10" key="1">
    <citation type="journal article" date="2019" name="Int. J. Syst. Evol. Microbiol.">
        <title>The Global Catalogue of Microorganisms (GCM) 10K type strain sequencing project: providing services to taxonomists for standard genome sequencing and annotation.</title>
        <authorList>
            <consortium name="The Broad Institute Genomics Platform"/>
            <consortium name="The Broad Institute Genome Sequencing Center for Infectious Disease"/>
            <person name="Wu L."/>
            <person name="Ma J."/>
        </authorList>
    </citation>
    <scope>NUCLEOTIDE SEQUENCE [LARGE SCALE GENOMIC DNA]</scope>
    <source>
        <strain evidence="10">JCM 17805</strain>
    </source>
</reference>
<protein>
    <submittedName>
        <fullName evidence="9">Iron ABC transporter permease</fullName>
    </submittedName>
</protein>
<sequence>MTAITLEHTANTLQRNAIIVPGLLVAVCLLAIASMVLGYTDITGKHAIEALFSYDGSREHIVVIDMRLPRVIIALMVGGSLAVAGTLMQGLTRNPLASPAIFGINSGASLAIVIATAVFGITSLEGYTLFAMVGAALAALVVYWLGMSGGSQSPLNLTLAGVAISAFLSSLTSGLLVFNESALEEVLFWLSGSVEGRRLDLVMPLVPLQLAGWLGALALSSAMNAQALGDDVAKGLGQRTLRVKLLASLVIVLLAGTSVAMAGPIAFVGLVAPHLARGLAGTNFRWTTPVSILLGGGLLLVADILTRFIVWPREAPVGVTMALIGAPFFILYARRNLNT</sequence>
<dbReference type="SUPFAM" id="SSF81345">
    <property type="entry name" value="ABC transporter involved in vitamin B12 uptake, BtuC"/>
    <property type="match status" value="1"/>
</dbReference>
<dbReference type="CDD" id="cd06550">
    <property type="entry name" value="TM_ABC_iron-siderophores_like"/>
    <property type="match status" value="1"/>
</dbReference>
<feature type="transmembrane region" description="Helical" evidence="8">
    <location>
        <begin position="127"/>
        <end position="145"/>
    </location>
</feature>
<evidence type="ECO:0000256" key="5">
    <source>
        <dbReference type="ARBA" id="ARBA00022692"/>
    </source>
</evidence>
<dbReference type="InterPro" id="IPR000522">
    <property type="entry name" value="ABC_transptr_permease_BtuC"/>
</dbReference>
<dbReference type="InterPro" id="IPR037294">
    <property type="entry name" value="ABC_BtuC-like"/>
</dbReference>
<evidence type="ECO:0000313" key="10">
    <source>
        <dbReference type="Proteomes" id="UP001500604"/>
    </source>
</evidence>
<evidence type="ECO:0000256" key="1">
    <source>
        <dbReference type="ARBA" id="ARBA00004651"/>
    </source>
</evidence>
<proteinExistence type="inferred from homology"/>
<accession>A0ABP8VA32</accession>
<dbReference type="Proteomes" id="UP001500604">
    <property type="component" value="Unassembled WGS sequence"/>
</dbReference>
<feature type="transmembrane region" description="Helical" evidence="8">
    <location>
        <begin position="18"/>
        <end position="39"/>
    </location>
</feature>